<dbReference type="EMBL" id="JAACJP010000040">
    <property type="protein sequence ID" value="KAF5373332.1"/>
    <property type="molecule type" value="Genomic_DNA"/>
</dbReference>
<accession>A0A8H5GYF9</accession>
<name>A0A8H5GYF9_9AGAR</name>
<dbReference type="Proteomes" id="UP000565441">
    <property type="component" value="Unassembled WGS sequence"/>
</dbReference>
<organism evidence="1 2">
    <name type="scientific">Tricholomella constricta</name>
    <dbReference type="NCBI Taxonomy" id="117010"/>
    <lineage>
        <taxon>Eukaryota</taxon>
        <taxon>Fungi</taxon>
        <taxon>Dikarya</taxon>
        <taxon>Basidiomycota</taxon>
        <taxon>Agaricomycotina</taxon>
        <taxon>Agaricomycetes</taxon>
        <taxon>Agaricomycetidae</taxon>
        <taxon>Agaricales</taxon>
        <taxon>Tricholomatineae</taxon>
        <taxon>Lyophyllaceae</taxon>
        <taxon>Tricholomella</taxon>
    </lineage>
</organism>
<evidence type="ECO:0000313" key="1">
    <source>
        <dbReference type="EMBL" id="KAF5373332.1"/>
    </source>
</evidence>
<keyword evidence="2" id="KW-1185">Reference proteome</keyword>
<proteinExistence type="predicted"/>
<gene>
    <name evidence="1" type="ORF">D9615_007445</name>
</gene>
<sequence>MSLLTEEGHLSVKPCAFVPAILNLPEITTLSLECVGCMLTKSVKYTHQLSQFISALHRGDPQPVEDVIAKLYIVPYDNFTLNDPCNLTYRKSPRGIAPRRSLDFSNSGFVNPEYELVALYPEHFLPSGSVLTIYHDHPQRA</sequence>
<reference evidence="1 2" key="1">
    <citation type="journal article" date="2020" name="ISME J.">
        <title>Uncovering the hidden diversity of litter-decomposition mechanisms in mushroom-forming fungi.</title>
        <authorList>
            <person name="Floudas D."/>
            <person name="Bentzer J."/>
            <person name="Ahren D."/>
            <person name="Johansson T."/>
            <person name="Persson P."/>
            <person name="Tunlid A."/>
        </authorList>
    </citation>
    <scope>NUCLEOTIDE SEQUENCE [LARGE SCALE GENOMIC DNA]</scope>
    <source>
        <strain evidence="1 2">CBS 661.87</strain>
    </source>
</reference>
<evidence type="ECO:0000313" key="2">
    <source>
        <dbReference type="Proteomes" id="UP000565441"/>
    </source>
</evidence>
<dbReference type="AlphaFoldDB" id="A0A8H5GYF9"/>
<comment type="caution">
    <text evidence="1">The sequence shown here is derived from an EMBL/GenBank/DDBJ whole genome shotgun (WGS) entry which is preliminary data.</text>
</comment>
<dbReference type="OrthoDB" id="3216537at2759"/>
<protein>
    <submittedName>
        <fullName evidence="1">Uncharacterized protein</fullName>
    </submittedName>
</protein>